<proteinExistence type="predicted"/>
<reference evidence="2 3" key="1">
    <citation type="submission" date="2023-09" db="EMBL/GenBank/DDBJ databases">
        <title>Nesidiocoris tenuis whole genome shotgun sequence.</title>
        <authorList>
            <person name="Shibata T."/>
            <person name="Shimoda M."/>
            <person name="Kobayashi T."/>
            <person name="Uehara T."/>
        </authorList>
    </citation>
    <scope>NUCLEOTIDE SEQUENCE [LARGE SCALE GENOMIC DNA]</scope>
    <source>
        <strain evidence="2 3">Japan</strain>
    </source>
</reference>
<sequence length="114" mass="12616">MNELNPEQSQKDDEGPSTTATTTEGSGTKRMTFGERTKSTIQSRNATDEELTYTGSSTTPTYDSENDEEGNDDESVDETRWPAGKQSEPADESIRTRSQARRPDLGKSRIPHAM</sequence>
<evidence type="ECO:0000256" key="1">
    <source>
        <dbReference type="SAM" id="MobiDB-lite"/>
    </source>
</evidence>
<feature type="compositionally biased region" description="Acidic residues" evidence="1">
    <location>
        <begin position="64"/>
        <end position="76"/>
    </location>
</feature>
<keyword evidence="3" id="KW-1185">Reference proteome</keyword>
<feature type="compositionally biased region" description="Polar residues" evidence="1">
    <location>
        <begin position="53"/>
        <end position="62"/>
    </location>
</feature>
<protein>
    <submittedName>
        <fullName evidence="2">Uncharacterized protein</fullName>
    </submittedName>
</protein>
<dbReference type="EMBL" id="AP028909">
    <property type="protein sequence ID" value="BES89480.1"/>
    <property type="molecule type" value="Genomic_DNA"/>
</dbReference>
<feature type="compositionally biased region" description="Low complexity" evidence="1">
    <location>
        <begin position="16"/>
        <end position="28"/>
    </location>
</feature>
<feature type="region of interest" description="Disordered" evidence="1">
    <location>
        <begin position="1"/>
        <end position="114"/>
    </location>
</feature>
<organism evidence="2 3">
    <name type="scientific">Nesidiocoris tenuis</name>
    <dbReference type="NCBI Taxonomy" id="355587"/>
    <lineage>
        <taxon>Eukaryota</taxon>
        <taxon>Metazoa</taxon>
        <taxon>Ecdysozoa</taxon>
        <taxon>Arthropoda</taxon>
        <taxon>Hexapoda</taxon>
        <taxon>Insecta</taxon>
        <taxon>Pterygota</taxon>
        <taxon>Neoptera</taxon>
        <taxon>Paraneoptera</taxon>
        <taxon>Hemiptera</taxon>
        <taxon>Heteroptera</taxon>
        <taxon>Panheteroptera</taxon>
        <taxon>Cimicomorpha</taxon>
        <taxon>Miridae</taxon>
        <taxon>Dicyphina</taxon>
        <taxon>Nesidiocoris</taxon>
    </lineage>
</organism>
<dbReference type="Proteomes" id="UP001307889">
    <property type="component" value="Chromosome 1"/>
</dbReference>
<evidence type="ECO:0000313" key="3">
    <source>
        <dbReference type="Proteomes" id="UP001307889"/>
    </source>
</evidence>
<evidence type="ECO:0000313" key="2">
    <source>
        <dbReference type="EMBL" id="BES89480.1"/>
    </source>
</evidence>
<accession>A0ABN7AB30</accession>
<gene>
    <name evidence="2" type="ORF">NTJ_02287</name>
</gene>
<name>A0ABN7AB30_9HEMI</name>